<protein>
    <submittedName>
        <fullName evidence="2">Uncharacterized protein</fullName>
    </submittedName>
</protein>
<dbReference type="EMBL" id="VANP01000012">
    <property type="protein sequence ID" value="TLP54735.1"/>
    <property type="molecule type" value="Genomic_DNA"/>
</dbReference>
<accession>A0A5R8YNP7</accession>
<proteinExistence type="predicted"/>
<name>A0A5R8YNP7_9ACTN</name>
<evidence type="ECO:0000313" key="3">
    <source>
        <dbReference type="Proteomes" id="UP000309033"/>
    </source>
</evidence>
<feature type="chain" id="PRO_5039480458" evidence="1">
    <location>
        <begin position="22"/>
        <end position="95"/>
    </location>
</feature>
<keyword evidence="1" id="KW-0732">Signal</keyword>
<evidence type="ECO:0000313" key="2">
    <source>
        <dbReference type="EMBL" id="TLP54735.1"/>
    </source>
</evidence>
<comment type="caution">
    <text evidence="2">The sequence shown here is derived from an EMBL/GenBank/DDBJ whole genome shotgun (WGS) entry which is preliminary data.</text>
</comment>
<sequence length="95" mass="9524">MSRSLAALVLAGGAVTVVPTAAEASTSQFGGIDRMGRLPAQAAQAVLKRVTRPQSAWGVGDGGGAYVWIRNASTDLCAGSGSASRQWKIVPAGGP</sequence>
<dbReference type="AlphaFoldDB" id="A0A5R8YNP7"/>
<evidence type="ECO:0000256" key="1">
    <source>
        <dbReference type="SAM" id="SignalP"/>
    </source>
</evidence>
<dbReference type="Proteomes" id="UP000309033">
    <property type="component" value="Unassembled WGS sequence"/>
</dbReference>
<gene>
    <name evidence="2" type="ORF">FED44_26605</name>
</gene>
<keyword evidence="3" id="KW-1185">Reference proteome</keyword>
<organism evidence="2 3">
    <name type="scientific">Microbispora triticiradicis</name>
    <dbReference type="NCBI Taxonomy" id="2200763"/>
    <lineage>
        <taxon>Bacteria</taxon>
        <taxon>Bacillati</taxon>
        <taxon>Actinomycetota</taxon>
        <taxon>Actinomycetes</taxon>
        <taxon>Streptosporangiales</taxon>
        <taxon>Streptosporangiaceae</taxon>
        <taxon>Microbispora</taxon>
    </lineage>
</organism>
<reference evidence="2" key="1">
    <citation type="submission" date="2019-05" db="EMBL/GenBank/DDBJ databases">
        <title>Isolation, diversity and antifungal activity of Actinobacteria from wheat.</title>
        <authorList>
            <person name="Yu B."/>
        </authorList>
    </citation>
    <scope>NUCLEOTIDE SEQUENCE [LARGE SCALE GENOMIC DNA]</scope>
    <source>
        <strain evidence="2">NEAU-HEGS1-5</strain>
    </source>
</reference>
<feature type="signal peptide" evidence="1">
    <location>
        <begin position="1"/>
        <end position="21"/>
    </location>
</feature>